<comment type="caution">
    <text evidence="15">The sequence shown here is derived from an EMBL/GenBank/DDBJ whole genome shotgun (WGS) entry which is preliminary data.</text>
</comment>
<comment type="subcellular location">
    <subcellularLocation>
        <location evidence="1 12">Cell membrane</location>
        <topology evidence="1 12">Multi-pass membrane protein</topology>
    </subcellularLocation>
</comment>
<proteinExistence type="inferred from homology"/>
<dbReference type="InterPro" id="IPR027379">
    <property type="entry name" value="CLS_N"/>
</dbReference>
<dbReference type="InterPro" id="IPR025202">
    <property type="entry name" value="PLD-like_dom"/>
</dbReference>
<dbReference type="EMBL" id="JBHSOW010000116">
    <property type="protein sequence ID" value="MFC5653111.1"/>
    <property type="molecule type" value="Genomic_DNA"/>
</dbReference>
<evidence type="ECO:0000256" key="1">
    <source>
        <dbReference type="ARBA" id="ARBA00004651"/>
    </source>
</evidence>
<dbReference type="SMART" id="SM00155">
    <property type="entry name" value="PLDc"/>
    <property type="match status" value="2"/>
</dbReference>
<feature type="active site" evidence="12">
    <location>
        <position position="402"/>
    </location>
</feature>
<feature type="domain" description="PLD phosphodiesterase" evidence="14">
    <location>
        <begin position="397"/>
        <end position="424"/>
    </location>
</feature>
<comment type="catalytic activity">
    <reaction evidence="12">
        <text>2 a 1,2-diacyl-sn-glycero-3-phospho-(1'-sn-glycerol) = a cardiolipin + glycerol</text>
        <dbReference type="Rhea" id="RHEA:31451"/>
        <dbReference type="ChEBI" id="CHEBI:17754"/>
        <dbReference type="ChEBI" id="CHEBI:62237"/>
        <dbReference type="ChEBI" id="CHEBI:64716"/>
    </reaction>
</comment>
<keyword evidence="2 12" id="KW-1003">Cell membrane</keyword>
<dbReference type="PANTHER" id="PTHR21248">
    <property type="entry name" value="CARDIOLIPIN SYNTHASE"/>
    <property type="match status" value="1"/>
</dbReference>
<keyword evidence="7 12" id="KW-1133">Transmembrane helix</keyword>
<evidence type="ECO:0000313" key="15">
    <source>
        <dbReference type="EMBL" id="MFC5653111.1"/>
    </source>
</evidence>
<protein>
    <recommendedName>
        <fullName evidence="12 13">Cardiolipin synthase</fullName>
        <shortName evidence="12">CL synthase</shortName>
        <ecNumber evidence="12 13">2.7.8.-</ecNumber>
    </recommendedName>
</protein>
<sequence>MTSTIYQHFYTIITLLNIPLAIAVIFLERRNVGVTWAWLMVLLFLPVVGFGVYLIFGQNLSKKKLYHINKRTLKAMSELIEAQRKQFREHKIIYHDPAIEDYQELIYMNLTSGFALYSQNNAIDIYTNGNDKFDDLFRDIEAATQHIHLMYYIVQPDILGNRLVDLLTAKAQQGVTVRFLYDDIGSTHLPRHFFDRLKKAGGEVAAFFPSRIPYLNFRVNYRNHRKLAIIDGTVGYIGGINVGDEYLGLNKRFGYWRDSHLRIKGYAVQQMQAHFMMDWNLASHAKINRDMDELFPIVEDCGQAGIQIVSSGPDQAMEQIKNAYIKMINSAKESIYIQTPYFIPDESLLNALKLAVLSGIDVRIMLPAKPDHKMVYWASYSYLGDLLKEGMRCYLYEKGFLHAKMIVVDGKVASIGTANFDIRSFKLNFEINAIMYDSETACILKRVFETDMENSAELTYEAYTTRSLFQRFKESCTRLLSPIL</sequence>
<evidence type="ECO:0000259" key="14">
    <source>
        <dbReference type="PROSITE" id="PS50035"/>
    </source>
</evidence>
<evidence type="ECO:0000256" key="5">
    <source>
        <dbReference type="ARBA" id="ARBA00022692"/>
    </source>
</evidence>
<keyword evidence="5 12" id="KW-0812">Transmembrane</keyword>
<evidence type="ECO:0000256" key="12">
    <source>
        <dbReference type="HAMAP-Rule" id="MF_01916"/>
    </source>
</evidence>
<evidence type="ECO:0000256" key="6">
    <source>
        <dbReference type="ARBA" id="ARBA00022737"/>
    </source>
</evidence>
<feature type="active site" evidence="12">
    <location>
        <position position="231"/>
    </location>
</feature>
<feature type="active site" evidence="12">
    <location>
        <position position="226"/>
    </location>
</feature>
<evidence type="ECO:0000256" key="3">
    <source>
        <dbReference type="ARBA" id="ARBA00022516"/>
    </source>
</evidence>
<feature type="active site" evidence="12">
    <location>
        <position position="404"/>
    </location>
</feature>
<dbReference type="CDD" id="cd09112">
    <property type="entry name" value="PLDc_CLS_2"/>
    <property type="match status" value="1"/>
</dbReference>
<evidence type="ECO:0000256" key="11">
    <source>
        <dbReference type="ARBA" id="ARBA00023264"/>
    </source>
</evidence>
<evidence type="ECO:0000313" key="16">
    <source>
        <dbReference type="Proteomes" id="UP001596047"/>
    </source>
</evidence>
<dbReference type="InterPro" id="IPR022924">
    <property type="entry name" value="Cardiolipin_synthase"/>
</dbReference>
<name>A0ABW0W8U5_9BACL</name>
<evidence type="ECO:0000256" key="13">
    <source>
        <dbReference type="NCBIfam" id="TIGR04265"/>
    </source>
</evidence>
<dbReference type="Pfam" id="PF13091">
    <property type="entry name" value="PLDc_2"/>
    <property type="match status" value="2"/>
</dbReference>
<keyword evidence="3 12" id="KW-0444">Lipid biosynthesis</keyword>
<dbReference type="InterPro" id="IPR030874">
    <property type="entry name" value="Cardiolipin_synth_Firmi"/>
</dbReference>
<dbReference type="Pfam" id="PF13396">
    <property type="entry name" value="PLDc_N"/>
    <property type="match status" value="1"/>
</dbReference>
<evidence type="ECO:0000256" key="4">
    <source>
        <dbReference type="ARBA" id="ARBA00022679"/>
    </source>
</evidence>
<dbReference type="HAMAP" id="MF_01916">
    <property type="entry name" value="Cardiolipin_synth_Cls"/>
    <property type="match status" value="1"/>
</dbReference>
<keyword evidence="4 12" id="KW-0808">Transferase</keyword>
<comment type="similarity">
    <text evidence="12">Belongs to the phospholipase D family. Cardiolipin synthase subfamily.</text>
</comment>
<dbReference type="NCBIfam" id="TIGR04265">
    <property type="entry name" value="bac_cardiolipin"/>
    <property type="match status" value="1"/>
</dbReference>
<evidence type="ECO:0000256" key="2">
    <source>
        <dbReference type="ARBA" id="ARBA00022475"/>
    </source>
</evidence>
<feature type="transmembrane region" description="Helical" evidence="12">
    <location>
        <begin position="9"/>
        <end position="27"/>
    </location>
</feature>
<dbReference type="CDD" id="cd09110">
    <property type="entry name" value="PLDc_CLS_1"/>
    <property type="match status" value="1"/>
</dbReference>
<reference evidence="16" key="1">
    <citation type="journal article" date="2019" name="Int. J. Syst. Evol. Microbiol.">
        <title>The Global Catalogue of Microorganisms (GCM) 10K type strain sequencing project: providing services to taxonomists for standard genome sequencing and annotation.</title>
        <authorList>
            <consortium name="The Broad Institute Genomics Platform"/>
            <consortium name="The Broad Institute Genome Sequencing Center for Infectious Disease"/>
            <person name="Wu L."/>
            <person name="Ma J."/>
        </authorList>
    </citation>
    <scope>NUCLEOTIDE SEQUENCE [LARGE SCALE GENOMIC DNA]</scope>
    <source>
        <strain evidence="16">CGMCC 1.3240</strain>
    </source>
</reference>
<dbReference type="PANTHER" id="PTHR21248:SF22">
    <property type="entry name" value="PHOSPHOLIPASE D"/>
    <property type="match status" value="1"/>
</dbReference>
<gene>
    <name evidence="15" type="primary">cls</name>
    <name evidence="15" type="ORF">ACFPYJ_29175</name>
</gene>
<feature type="transmembrane region" description="Helical" evidence="12">
    <location>
        <begin position="33"/>
        <end position="56"/>
    </location>
</feature>
<dbReference type="Proteomes" id="UP001596047">
    <property type="component" value="Unassembled WGS sequence"/>
</dbReference>
<evidence type="ECO:0000256" key="7">
    <source>
        <dbReference type="ARBA" id="ARBA00022989"/>
    </source>
</evidence>
<dbReference type="PROSITE" id="PS50035">
    <property type="entry name" value="PLD"/>
    <property type="match status" value="2"/>
</dbReference>
<dbReference type="EC" id="2.7.8.-" evidence="12 13"/>
<dbReference type="SUPFAM" id="SSF56024">
    <property type="entry name" value="Phospholipase D/nuclease"/>
    <property type="match status" value="2"/>
</dbReference>
<dbReference type="Gene3D" id="3.30.870.10">
    <property type="entry name" value="Endonuclease Chain A"/>
    <property type="match status" value="2"/>
</dbReference>
<dbReference type="RefSeq" id="WP_379191767.1">
    <property type="nucleotide sequence ID" value="NZ_JBHSOW010000116.1"/>
</dbReference>
<keyword evidence="9 12" id="KW-0472">Membrane</keyword>
<keyword evidence="6" id="KW-0677">Repeat</keyword>
<evidence type="ECO:0000256" key="8">
    <source>
        <dbReference type="ARBA" id="ARBA00023098"/>
    </source>
</evidence>
<feature type="active site" evidence="12">
    <location>
        <position position="224"/>
    </location>
</feature>
<keyword evidence="10 12" id="KW-0594">Phospholipid biosynthesis</keyword>
<keyword evidence="11 12" id="KW-1208">Phospholipid metabolism</keyword>
<accession>A0ABW0W8U5</accession>
<dbReference type="InterPro" id="IPR001736">
    <property type="entry name" value="PLipase_D/transphosphatidylase"/>
</dbReference>
<comment type="function">
    <text evidence="12">Catalyzes the reversible phosphatidyl group transfer from one phosphatidylglycerol molecule to another to form cardiolipin (CL) (diphosphatidylglycerol) and glycerol.</text>
</comment>
<organism evidence="15 16">
    <name type="scientific">Paenibacillus solisilvae</name>
    <dbReference type="NCBI Taxonomy" id="2486751"/>
    <lineage>
        <taxon>Bacteria</taxon>
        <taxon>Bacillati</taxon>
        <taxon>Bacillota</taxon>
        <taxon>Bacilli</taxon>
        <taxon>Bacillales</taxon>
        <taxon>Paenibacillaceae</taxon>
        <taxon>Paenibacillus</taxon>
    </lineage>
</organism>
<evidence type="ECO:0000256" key="9">
    <source>
        <dbReference type="ARBA" id="ARBA00023136"/>
    </source>
</evidence>
<keyword evidence="8 12" id="KW-0443">Lipid metabolism</keyword>
<feature type="domain" description="PLD phosphodiesterase" evidence="14">
    <location>
        <begin position="219"/>
        <end position="246"/>
    </location>
</feature>
<feature type="active site" evidence="12">
    <location>
        <position position="409"/>
    </location>
</feature>
<keyword evidence="16" id="KW-1185">Reference proteome</keyword>
<evidence type="ECO:0000256" key="10">
    <source>
        <dbReference type="ARBA" id="ARBA00023209"/>
    </source>
</evidence>